<dbReference type="InterPro" id="IPR036737">
    <property type="entry name" value="OmpA-like_sf"/>
</dbReference>
<evidence type="ECO:0000313" key="4">
    <source>
        <dbReference type="EMBL" id="KZB67233.1"/>
    </source>
</evidence>
<sequence length="284" mass="30442">MRAKLLFAVSAAAFLGACANMDIPGVRGMADEGSAFDAALHQGYSDLAQAEYEEADWVDARYFTNRAKMAAKGQDTGPQPLADRDLPENGLSEISVARADMMAAFDAGGRDKSPQAAGRTQVGFDCWMQELEENIQQEDIDNCRAAFYQALAIVQADIAPSEGMAKAAPMMMPEPMNIYFAFDSAVLGDKAMPVVTGIVEAYEKYDPKMISLTAYADRAGDAMYNDMLAKSRVDAVVKALRDHGISPSKLAISISGEANVPVPTADGVAEQGNRVVTVKFEDGM</sequence>
<dbReference type="EMBL" id="LPVY01000004">
    <property type="protein sequence ID" value="KZB67233.1"/>
    <property type="molecule type" value="Genomic_DNA"/>
</dbReference>
<feature type="domain" description="OmpA-like" evidence="3">
    <location>
        <begin position="167"/>
        <end position="284"/>
    </location>
</feature>
<dbReference type="Pfam" id="PF00691">
    <property type="entry name" value="OmpA"/>
    <property type="match status" value="1"/>
</dbReference>
<keyword evidence="4" id="KW-0282">Flagellum</keyword>
<evidence type="ECO:0000256" key="1">
    <source>
        <dbReference type="PROSITE-ProRule" id="PRU00473"/>
    </source>
</evidence>
<protein>
    <submittedName>
        <fullName evidence="4">Flagellar motor protein MotB</fullName>
    </submittedName>
</protein>
<keyword evidence="4" id="KW-0966">Cell projection</keyword>
<dbReference type="OrthoDB" id="189250at2"/>
<gene>
    <name evidence="4" type="ORF">AUP42_12865</name>
</gene>
<keyword evidence="2" id="KW-0732">Signal</keyword>
<dbReference type="SUPFAM" id="SSF103088">
    <property type="entry name" value="OmpA-like"/>
    <property type="match status" value="1"/>
</dbReference>
<dbReference type="PROSITE" id="PS51257">
    <property type="entry name" value="PROKAR_LIPOPROTEIN"/>
    <property type="match status" value="1"/>
</dbReference>
<feature type="chain" id="PRO_5007597048" evidence="2">
    <location>
        <begin position="20"/>
        <end position="284"/>
    </location>
</feature>
<dbReference type="AlphaFoldDB" id="A0A154L8P7"/>
<name>A0A154L8P7_9PROT</name>
<dbReference type="GO" id="GO:0016020">
    <property type="term" value="C:membrane"/>
    <property type="evidence" value="ECO:0007669"/>
    <property type="project" value="UniProtKB-UniRule"/>
</dbReference>
<dbReference type="PROSITE" id="PS51123">
    <property type="entry name" value="OMPA_2"/>
    <property type="match status" value="1"/>
</dbReference>
<proteinExistence type="predicted"/>
<evidence type="ECO:0000313" key="5">
    <source>
        <dbReference type="Proteomes" id="UP000076335"/>
    </source>
</evidence>
<dbReference type="Proteomes" id="UP000076335">
    <property type="component" value="Unassembled WGS sequence"/>
</dbReference>
<reference evidence="4 5" key="1">
    <citation type="submission" date="2015-12" db="EMBL/GenBank/DDBJ databases">
        <title>Genome sequence of Thalassospira lucentensis MCCC 1A02072.</title>
        <authorList>
            <person name="Lu L."/>
            <person name="Lai Q."/>
            <person name="Shao Z."/>
            <person name="Qian P."/>
        </authorList>
    </citation>
    <scope>NUCLEOTIDE SEQUENCE [LARGE SCALE GENOMIC DNA]</scope>
    <source>
        <strain evidence="4 5">MCCC 1A02072</strain>
    </source>
</reference>
<keyword evidence="1" id="KW-0472">Membrane</keyword>
<evidence type="ECO:0000256" key="2">
    <source>
        <dbReference type="SAM" id="SignalP"/>
    </source>
</evidence>
<feature type="signal peptide" evidence="2">
    <location>
        <begin position="1"/>
        <end position="19"/>
    </location>
</feature>
<dbReference type="InterPro" id="IPR006665">
    <property type="entry name" value="OmpA-like"/>
</dbReference>
<keyword evidence="4" id="KW-0969">Cilium</keyword>
<comment type="caution">
    <text evidence="4">The sequence shown here is derived from an EMBL/GenBank/DDBJ whole genome shotgun (WGS) entry which is preliminary data.</text>
</comment>
<organism evidence="4 5">
    <name type="scientific">Thalassospira lucentensis</name>
    <dbReference type="NCBI Taxonomy" id="168935"/>
    <lineage>
        <taxon>Bacteria</taxon>
        <taxon>Pseudomonadati</taxon>
        <taxon>Pseudomonadota</taxon>
        <taxon>Alphaproteobacteria</taxon>
        <taxon>Rhodospirillales</taxon>
        <taxon>Thalassospiraceae</taxon>
        <taxon>Thalassospira</taxon>
    </lineage>
</organism>
<accession>A0A154L8P7</accession>
<dbReference type="RefSeq" id="WP_062949439.1">
    <property type="nucleotide sequence ID" value="NZ_LPVY01000004.1"/>
</dbReference>
<evidence type="ECO:0000259" key="3">
    <source>
        <dbReference type="PROSITE" id="PS51123"/>
    </source>
</evidence>
<dbReference type="CDD" id="cd07185">
    <property type="entry name" value="OmpA_C-like"/>
    <property type="match status" value="1"/>
</dbReference>
<dbReference type="Gene3D" id="3.30.1330.60">
    <property type="entry name" value="OmpA-like domain"/>
    <property type="match status" value="1"/>
</dbReference>